<dbReference type="InterPro" id="IPR010203">
    <property type="entry name" value="RraA"/>
</dbReference>
<keyword evidence="5 9" id="KW-0479">Metal-binding</keyword>
<dbReference type="Gene3D" id="3.50.30.40">
    <property type="entry name" value="Ribonuclease E inhibitor RraA/RraA-like"/>
    <property type="match status" value="1"/>
</dbReference>
<dbReference type="AlphaFoldDB" id="A0A5N6BJ65"/>
<dbReference type="Proteomes" id="UP000313066">
    <property type="component" value="Unassembled WGS sequence"/>
</dbReference>
<evidence type="ECO:0000256" key="5">
    <source>
        <dbReference type="ARBA" id="ARBA00022723"/>
    </source>
</evidence>
<protein>
    <recommendedName>
        <fullName evidence="10">4-hydroxy-4-methyl-2-oxoglutarate aldolase</fullName>
        <shortName evidence="10">HMG aldolase</shortName>
        <ecNumber evidence="10">4.1.1.112</ecNumber>
        <ecNumber evidence="10">4.1.3.17</ecNumber>
    </recommendedName>
    <alternativeName>
        <fullName evidence="10">Oxaloacetate decarboxylase</fullName>
    </alternativeName>
</protein>
<feature type="binding site" evidence="9">
    <location>
        <position position="98"/>
    </location>
    <ligand>
        <name>Mg(2+)</name>
        <dbReference type="ChEBI" id="CHEBI:18420"/>
    </ligand>
</feature>
<comment type="function">
    <text evidence="7 10">Catalyzes the aldol cleavage of 4-hydroxy-4-methyl-2-oxoglutarate (HMG) into 2 molecules of pyruvate. Also contains a secondary oxaloacetate (OAA) decarboxylase activity due to the common pyruvate enolate transition state formed following C-C bond cleavage in the retro-aldol and decarboxylation reactions.</text>
</comment>
<comment type="caution">
    <text evidence="11">The sequence shown here is derived from an EMBL/GenBank/DDBJ whole genome shotgun (WGS) entry which is preliminary data.</text>
</comment>
<evidence type="ECO:0000256" key="3">
    <source>
        <dbReference type="ARBA" id="ARBA00008621"/>
    </source>
</evidence>
<reference evidence="11 12" key="1">
    <citation type="submission" date="2019-10" db="EMBL/GenBank/DDBJ databases">
        <title>Nonomuraea sp. nov., isolated from Phyllanthus amarus.</title>
        <authorList>
            <person name="Klykleung N."/>
            <person name="Tanasupawat S."/>
        </authorList>
    </citation>
    <scope>NUCLEOTIDE SEQUENCE [LARGE SCALE GENOMIC DNA]</scope>
    <source>
        <strain evidence="11 12">CR1-09</strain>
    </source>
</reference>
<dbReference type="NCBIfam" id="NF009134">
    <property type="entry name" value="PRK12487.1"/>
    <property type="match status" value="1"/>
</dbReference>
<keyword evidence="12" id="KW-1185">Reference proteome</keyword>
<evidence type="ECO:0000313" key="12">
    <source>
        <dbReference type="Proteomes" id="UP000313066"/>
    </source>
</evidence>
<dbReference type="EMBL" id="VDMA02000023">
    <property type="protein sequence ID" value="KAB8180290.1"/>
    <property type="molecule type" value="Genomic_DNA"/>
</dbReference>
<dbReference type="GO" id="GO:0008428">
    <property type="term" value="F:ribonuclease inhibitor activity"/>
    <property type="evidence" value="ECO:0007669"/>
    <property type="project" value="InterPro"/>
</dbReference>
<evidence type="ECO:0000313" key="11">
    <source>
        <dbReference type="EMBL" id="KAB8180290.1"/>
    </source>
</evidence>
<proteinExistence type="inferred from homology"/>
<dbReference type="InterPro" id="IPR005493">
    <property type="entry name" value="RraA/RraA-like"/>
</dbReference>
<keyword evidence="6 10" id="KW-0456">Lyase</keyword>
<dbReference type="CDD" id="cd16841">
    <property type="entry name" value="RraA_family"/>
    <property type="match status" value="1"/>
</dbReference>
<evidence type="ECO:0000256" key="7">
    <source>
        <dbReference type="ARBA" id="ARBA00025046"/>
    </source>
</evidence>
<dbReference type="Pfam" id="PF03737">
    <property type="entry name" value="RraA-like"/>
    <property type="match status" value="1"/>
</dbReference>
<comment type="catalytic activity">
    <reaction evidence="1 10">
        <text>4-hydroxy-4-methyl-2-oxoglutarate = 2 pyruvate</text>
        <dbReference type="Rhea" id="RHEA:22748"/>
        <dbReference type="ChEBI" id="CHEBI:15361"/>
        <dbReference type="ChEBI" id="CHEBI:58276"/>
        <dbReference type="EC" id="4.1.3.17"/>
    </reaction>
</comment>
<keyword evidence="9" id="KW-0460">Magnesium</keyword>
<dbReference type="RefSeq" id="WP_139579321.1">
    <property type="nucleotide sequence ID" value="NZ_VDMA02000023.1"/>
</dbReference>
<comment type="cofactor">
    <cofactor evidence="2 10">
        <name>a divalent metal cation</name>
        <dbReference type="ChEBI" id="CHEBI:60240"/>
    </cofactor>
</comment>
<dbReference type="GO" id="GO:0047443">
    <property type="term" value="F:4-hydroxy-4-methyl-2-oxoglutarate aldolase activity"/>
    <property type="evidence" value="ECO:0007669"/>
    <property type="project" value="UniProtKB-EC"/>
</dbReference>
<evidence type="ECO:0000256" key="2">
    <source>
        <dbReference type="ARBA" id="ARBA00001968"/>
    </source>
</evidence>
<dbReference type="SUPFAM" id="SSF89562">
    <property type="entry name" value="RraA-like"/>
    <property type="match status" value="1"/>
</dbReference>
<feature type="binding site" evidence="9">
    <location>
        <begin position="75"/>
        <end position="78"/>
    </location>
    <ligand>
        <name>substrate</name>
    </ligand>
</feature>
<evidence type="ECO:0000256" key="6">
    <source>
        <dbReference type="ARBA" id="ARBA00023239"/>
    </source>
</evidence>
<feature type="binding site" evidence="9">
    <location>
        <position position="97"/>
    </location>
    <ligand>
        <name>substrate</name>
    </ligand>
</feature>
<dbReference type="InterPro" id="IPR036704">
    <property type="entry name" value="RraA/RraA-like_sf"/>
</dbReference>
<dbReference type="GO" id="GO:0051252">
    <property type="term" value="P:regulation of RNA metabolic process"/>
    <property type="evidence" value="ECO:0007669"/>
    <property type="project" value="InterPro"/>
</dbReference>
<dbReference type="PANTHER" id="PTHR33254:SF4">
    <property type="entry name" value="4-HYDROXY-4-METHYL-2-OXOGLUTARATE ALDOLASE 3-RELATED"/>
    <property type="match status" value="1"/>
</dbReference>
<evidence type="ECO:0000256" key="9">
    <source>
        <dbReference type="PIRSR" id="PIRSR605493-1"/>
    </source>
</evidence>
<evidence type="ECO:0000256" key="8">
    <source>
        <dbReference type="ARBA" id="ARBA00047973"/>
    </source>
</evidence>
<dbReference type="EC" id="4.1.1.112" evidence="10"/>
<dbReference type="EC" id="4.1.3.17" evidence="10"/>
<comment type="subunit">
    <text evidence="4 10">Homotrimer.</text>
</comment>
<evidence type="ECO:0000256" key="4">
    <source>
        <dbReference type="ARBA" id="ARBA00011233"/>
    </source>
</evidence>
<evidence type="ECO:0000256" key="1">
    <source>
        <dbReference type="ARBA" id="ARBA00001342"/>
    </source>
</evidence>
<organism evidence="11 12">
    <name type="scientific">Microbispora catharanthi</name>
    <dbReference type="NCBI Taxonomy" id="1712871"/>
    <lineage>
        <taxon>Bacteria</taxon>
        <taxon>Bacillati</taxon>
        <taxon>Actinomycetota</taxon>
        <taxon>Actinomycetes</taxon>
        <taxon>Streptosporangiales</taxon>
        <taxon>Streptosporangiaceae</taxon>
        <taxon>Microbispora</taxon>
    </lineage>
</organism>
<accession>A0A5N6BJ65</accession>
<gene>
    <name evidence="11" type="ORF">FH610_033965</name>
</gene>
<sequence length="162" mass="17033">MSFATADLYDAHGDALRSCVTQFRSYGSRARFSGQISTVRCLEDNALVKQVLATPGEGRVLVVDGGGSLRTALLGDMIATSAVENGWAGVVIYGAVRDTAALADLDLDLGVKALGANPRKSAKTGLGEIDVPVTFGDVTFAPGEWLYSDEDGILVSDHRLDI</sequence>
<dbReference type="GO" id="GO:0008948">
    <property type="term" value="F:oxaloacetate decarboxylase activity"/>
    <property type="evidence" value="ECO:0007669"/>
    <property type="project" value="UniProtKB-EC"/>
</dbReference>
<comment type="catalytic activity">
    <reaction evidence="8 10">
        <text>oxaloacetate + H(+) = pyruvate + CO2</text>
        <dbReference type="Rhea" id="RHEA:15641"/>
        <dbReference type="ChEBI" id="CHEBI:15361"/>
        <dbReference type="ChEBI" id="CHEBI:15378"/>
        <dbReference type="ChEBI" id="CHEBI:16452"/>
        <dbReference type="ChEBI" id="CHEBI:16526"/>
        <dbReference type="EC" id="4.1.1.112"/>
    </reaction>
</comment>
<dbReference type="NCBIfam" id="TIGR01935">
    <property type="entry name" value="NOT-MenG"/>
    <property type="match status" value="1"/>
</dbReference>
<dbReference type="NCBIfam" id="NF006875">
    <property type="entry name" value="PRK09372.1"/>
    <property type="match status" value="1"/>
</dbReference>
<dbReference type="PANTHER" id="PTHR33254">
    <property type="entry name" value="4-HYDROXY-4-METHYL-2-OXOGLUTARATE ALDOLASE 3-RELATED"/>
    <property type="match status" value="1"/>
</dbReference>
<dbReference type="GO" id="GO:0046872">
    <property type="term" value="F:metal ion binding"/>
    <property type="evidence" value="ECO:0007669"/>
    <property type="project" value="UniProtKB-KW"/>
</dbReference>
<evidence type="ECO:0000256" key="10">
    <source>
        <dbReference type="RuleBase" id="RU004338"/>
    </source>
</evidence>
<name>A0A5N6BJ65_9ACTN</name>
<comment type="similarity">
    <text evidence="3 10">Belongs to the class II aldolase/RraA-like family.</text>
</comment>
<comment type="cofactor">
    <cofactor evidence="9">
        <name>Mg(2+)</name>
        <dbReference type="ChEBI" id="CHEBI:18420"/>
    </cofactor>
</comment>